<accession>A0ABT8D0Q4</accession>
<reference evidence="3" key="2">
    <citation type="journal article" date="2019" name="Int. J. Syst. Evol. Microbiol.">
        <title>The Global Catalogue of Microorganisms (GCM) 10K type strain sequencing project: providing services to taxonomists for standard genome sequencing and annotation.</title>
        <authorList>
            <consortium name="The Broad Institute Genomics Platform"/>
            <consortium name="The Broad Institute Genome Sequencing Center for Infectious Disease"/>
            <person name="Wu L."/>
            <person name="Ma J."/>
        </authorList>
    </citation>
    <scope>NUCLEOTIDE SEQUENCE [LARGE SCALE GENOMIC DNA]</scope>
    <source>
        <strain evidence="3">CECT 7184</strain>
    </source>
</reference>
<dbReference type="PROSITE" id="PS51257">
    <property type="entry name" value="PROKAR_LIPOPROTEIN"/>
    <property type="match status" value="1"/>
</dbReference>
<keyword evidence="3" id="KW-1185">Reference proteome</keyword>
<reference evidence="1" key="1">
    <citation type="journal article" date="2014" name="Int. J. Syst. Evol. Microbiol.">
        <title>Complete genome of a new Firmicutes species belonging to the dominant human colonic microbiota ('Ruminococcus bicirculans') reveals two chromosomes and a selective capacity to utilize plant glucans.</title>
        <authorList>
            <consortium name="NISC Comparative Sequencing Program"/>
            <person name="Wegmann U."/>
            <person name="Louis P."/>
            <person name="Goesmann A."/>
            <person name="Henrissat B."/>
            <person name="Duncan S.H."/>
            <person name="Flint H.J."/>
        </authorList>
    </citation>
    <scope>NUCLEOTIDE SEQUENCE</scope>
    <source>
        <strain evidence="1">CECT 7184</strain>
    </source>
</reference>
<dbReference type="Proteomes" id="UP001242368">
    <property type="component" value="Unassembled WGS sequence"/>
</dbReference>
<dbReference type="EMBL" id="JAUFQU010000090">
    <property type="protein sequence ID" value="MDN3710463.1"/>
    <property type="molecule type" value="Genomic_DNA"/>
</dbReference>
<evidence type="ECO:0000313" key="1">
    <source>
        <dbReference type="EMBL" id="MDN3709946.1"/>
    </source>
</evidence>
<reference evidence="1" key="3">
    <citation type="submission" date="2023-06" db="EMBL/GenBank/DDBJ databases">
        <authorList>
            <person name="Lucena T."/>
            <person name="Sun Q."/>
        </authorList>
    </citation>
    <scope>NUCLEOTIDE SEQUENCE</scope>
    <source>
        <strain evidence="1">CECT 7184</strain>
    </source>
</reference>
<dbReference type="EMBL" id="JAUFQU010000069">
    <property type="protein sequence ID" value="MDN3709946.1"/>
    <property type="molecule type" value="Genomic_DNA"/>
</dbReference>
<organism evidence="1 3">
    <name type="scientific">Paenimyroides ceti</name>
    <dbReference type="NCBI Taxonomy" id="395087"/>
    <lineage>
        <taxon>Bacteria</taxon>
        <taxon>Pseudomonadati</taxon>
        <taxon>Bacteroidota</taxon>
        <taxon>Flavobacteriia</taxon>
        <taxon>Flavobacteriales</taxon>
        <taxon>Flavobacteriaceae</taxon>
        <taxon>Paenimyroides</taxon>
    </lineage>
</organism>
<name>A0ABT8D0Q4_9FLAO</name>
<dbReference type="RefSeq" id="WP_290365317.1">
    <property type="nucleotide sequence ID" value="NZ_JAUFQU010000069.1"/>
</dbReference>
<evidence type="ECO:0000313" key="2">
    <source>
        <dbReference type="EMBL" id="MDN3710463.1"/>
    </source>
</evidence>
<gene>
    <name evidence="1" type="ORF">QW060_23885</name>
    <name evidence="2" type="ORF">QW060_26990</name>
</gene>
<proteinExistence type="predicted"/>
<comment type="caution">
    <text evidence="1">The sequence shown here is derived from an EMBL/GenBank/DDBJ whole genome shotgun (WGS) entry which is preliminary data.</text>
</comment>
<sequence length="404" mass="45197">MNKIFKLFLCCMLMISCANDEENIINGNSDYKFPFDIVITGESNLVNNIPLDVSIHPIISGDIENPNPDYKFKFSLMDAQVNNGGVLLTKDTWLNYEELTDGKLTLIFNSNNNSSAQTLTVTMKNSQGYETSQTKSFGVSNQELDFELSLLDNQLNPFPNNVVPYDQRETTLIKVENLVSTNTITGVKFQTNAILSVNGIPITNSTIIPYESGVFTIKYKPDSYGVQPINVIAIDQQNIELTKGLIADLKYKVFDANFTWGTSSSVATNTSDLLEFYVVGNWNSSPYHFTRTGGRTDKYIKINLQKYDPDETFYLECIRTPNTLLKYYGGSSNGNQNTDPLDTNWQGHYILEEGSNYVILDANFVAQSSTIWGSGTVTFKLVSSNGNEKTKNYNINVYLNGSLN</sequence>
<protein>
    <submittedName>
        <fullName evidence="1">Uncharacterized protein</fullName>
    </submittedName>
</protein>
<evidence type="ECO:0000313" key="3">
    <source>
        <dbReference type="Proteomes" id="UP001242368"/>
    </source>
</evidence>